<sequence>MFSSSQVAEQLRSQASAFAQSSDRLLKLADEIDPPDDDELLDREIREDDDALWTLFIRVYHLVMKTPGITTNKIASGMGLPGNYPTENSHHFTAQILDWLMDKGLVYRCSDRKPYQWMANPVPKTSRNLRVVKS</sequence>
<proteinExistence type="predicted"/>
<dbReference type="EMBL" id="MLJW01000217">
    <property type="protein sequence ID" value="OIQ93005.1"/>
    <property type="molecule type" value="Genomic_DNA"/>
</dbReference>
<name>A0A1J5RY10_9ZZZZ</name>
<gene>
    <name evidence="1" type="ORF">GALL_250550</name>
</gene>
<reference evidence="1" key="1">
    <citation type="submission" date="2016-10" db="EMBL/GenBank/DDBJ databases">
        <title>Sequence of Gallionella enrichment culture.</title>
        <authorList>
            <person name="Poehlein A."/>
            <person name="Muehling M."/>
            <person name="Daniel R."/>
        </authorList>
    </citation>
    <scope>NUCLEOTIDE SEQUENCE</scope>
</reference>
<organism evidence="1">
    <name type="scientific">mine drainage metagenome</name>
    <dbReference type="NCBI Taxonomy" id="410659"/>
    <lineage>
        <taxon>unclassified sequences</taxon>
        <taxon>metagenomes</taxon>
        <taxon>ecological metagenomes</taxon>
    </lineage>
</organism>
<accession>A0A1J5RY10</accession>
<comment type="caution">
    <text evidence="1">The sequence shown here is derived from an EMBL/GenBank/DDBJ whole genome shotgun (WGS) entry which is preliminary data.</text>
</comment>
<evidence type="ECO:0000313" key="1">
    <source>
        <dbReference type="EMBL" id="OIQ93005.1"/>
    </source>
</evidence>
<protein>
    <submittedName>
        <fullName evidence="1">Uncharacterized protein</fullName>
    </submittedName>
</protein>
<dbReference type="AlphaFoldDB" id="A0A1J5RY10"/>